<dbReference type="EMBL" id="BAAANQ010000005">
    <property type="protein sequence ID" value="GAA2053860.1"/>
    <property type="molecule type" value="Genomic_DNA"/>
</dbReference>
<organism evidence="2 3">
    <name type="scientific">Streptomyces cheonanensis</name>
    <dbReference type="NCBI Taxonomy" id="312720"/>
    <lineage>
        <taxon>Bacteria</taxon>
        <taxon>Bacillati</taxon>
        <taxon>Actinomycetota</taxon>
        <taxon>Actinomycetes</taxon>
        <taxon>Kitasatosporales</taxon>
        <taxon>Streptomycetaceae</taxon>
        <taxon>Streptomyces</taxon>
    </lineage>
</organism>
<reference evidence="2 3" key="1">
    <citation type="journal article" date="2019" name="Int. J. Syst. Evol. Microbiol.">
        <title>The Global Catalogue of Microorganisms (GCM) 10K type strain sequencing project: providing services to taxonomists for standard genome sequencing and annotation.</title>
        <authorList>
            <consortium name="The Broad Institute Genomics Platform"/>
            <consortium name="The Broad Institute Genome Sequencing Center for Infectious Disease"/>
            <person name="Wu L."/>
            <person name="Ma J."/>
        </authorList>
    </citation>
    <scope>NUCLEOTIDE SEQUENCE [LARGE SCALE GENOMIC DNA]</scope>
    <source>
        <strain evidence="2 3">JCM 14549</strain>
    </source>
</reference>
<proteinExistence type="predicted"/>
<evidence type="ECO:0000256" key="1">
    <source>
        <dbReference type="SAM" id="MobiDB-lite"/>
    </source>
</evidence>
<dbReference type="Proteomes" id="UP001403094">
    <property type="component" value="Unassembled WGS sequence"/>
</dbReference>
<accession>A0ABN2V709</accession>
<feature type="region of interest" description="Disordered" evidence="1">
    <location>
        <begin position="68"/>
        <end position="87"/>
    </location>
</feature>
<keyword evidence="3" id="KW-1185">Reference proteome</keyword>
<name>A0ABN2V709_9ACTN</name>
<evidence type="ECO:0000313" key="3">
    <source>
        <dbReference type="Proteomes" id="UP001403094"/>
    </source>
</evidence>
<comment type="caution">
    <text evidence="2">The sequence shown here is derived from an EMBL/GenBank/DDBJ whole genome shotgun (WGS) entry which is preliminary data.</text>
</comment>
<evidence type="ECO:0000313" key="2">
    <source>
        <dbReference type="EMBL" id="GAA2053860.1"/>
    </source>
</evidence>
<protein>
    <submittedName>
        <fullName evidence="2">Uncharacterized protein</fullName>
    </submittedName>
</protein>
<gene>
    <name evidence="2" type="ORF">GCM10009757_29050</name>
</gene>
<sequence length="87" mass="9573">MRAWAGSYTPHGRSQWALTFTVGAKRRESMGPSFLVIVFSRATLLREGRLFSVDPGHRARLTSKVRCERANRPSAKAGRAQEEAAGG</sequence>